<feature type="transmembrane region" description="Helical" evidence="7">
    <location>
        <begin position="7"/>
        <end position="25"/>
    </location>
</feature>
<evidence type="ECO:0000256" key="4">
    <source>
        <dbReference type="ARBA" id="ARBA00022692"/>
    </source>
</evidence>
<dbReference type="PANTHER" id="PTHR33452:SF1">
    <property type="entry name" value="INNER MEMBRANE PROTEIN YPHA-RELATED"/>
    <property type="match status" value="1"/>
</dbReference>
<keyword evidence="6 7" id="KW-0472">Membrane</keyword>
<evidence type="ECO:0000256" key="1">
    <source>
        <dbReference type="ARBA" id="ARBA00004651"/>
    </source>
</evidence>
<evidence type="ECO:0000256" key="6">
    <source>
        <dbReference type="ARBA" id="ARBA00023136"/>
    </source>
</evidence>
<dbReference type="Proteomes" id="UP000178520">
    <property type="component" value="Unassembled WGS sequence"/>
</dbReference>
<dbReference type="InterPro" id="IPR032808">
    <property type="entry name" value="DoxX"/>
</dbReference>
<dbReference type="AlphaFoldDB" id="A0A1F8EA19"/>
<dbReference type="PANTHER" id="PTHR33452">
    <property type="entry name" value="OXIDOREDUCTASE CATD-RELATED"/>
    <property type="match status" value="1"/>
</dbReference>
<evidence type="ECO:0000256" key="2">
    <source>
        <dbReference type="ARBA" id="ARBA00006679"/>
    </source>
</evidence>
<evidence type="ECO:0008006" key="10">
    <source>
        <dbReference type="Google" id="ProtNLM"/>
    </source>
</evidence>
<evidence type="ECO:0000256" key="3">
    <source>
        <dbReference type="ARBA" id="ARBA00022475"/>
    </source>
</evidence>
<evidence type="ECO:0000313" key="8">
    <source>
        <dbReference type="EMBL" id="OGM97467.1"/>
    </source>
</evidence>
<dbReference type="Pfam" id="PF07681">
    <property type="entry name" value="DoxX"/>
    <property type="match status" value="1"/>
</dbReference>
<name>A0A1F8EA19_9BACT</name>
<evidence type="ECO:0000256" key="5">
    <source>
        <dbReference type="ARBA" id="ARBA00022989"/>
    </source>
</evidence>
<sequence>MNKLQRISLFVLRIGLGWVFFWAGITKVLNPAWSAEKFLQGAKTFPELFSWFASPGMLPITNFMNEWGLTLLGASLILGIFVRWSAPLGVLLMVLYYLPILKFPYPGFPSLNSFIVDEHIIYIAVLIVLAVFRAGNYWGLEKYFRKNK</sequence>
<comment type="similarity">
    <text evidence="2">Belongs to the DoxX family.</text>
</comment>
<protein>
    <recommendedName>
        <fullName evidence="10">DoxX subfamily</fullName>
    </recommendedName>
</protein>
<feature type="transmembrane region" description="Helical" evidence="7">
    <location>
        <begin position="119"/>
        <end position="140"/>
    </location>
</feature>
<comment type="caution">
    <text evidence="8">The sequence shown here is derived from an EMBL/GenBank/DDBJ whole genome shotgun (WGS) entry which is preliminary data.</text>
</comment>
<keyword evidence="5 7" id="KW-1133">Transmembrane helix</keyword>
<keyword evidence="4 7" id="KW-0812">Transmembrane</keyword>
<reference evidence="8 9" key="1">
    <citation type="journal article" date="2016" name="Nat. Commun.">
        <title>Thousands of microbial genomes shed light on interconnected biogeochemical processes in an aquifer system.</title>
        <authorList>
            <person name="Anantharaman K."/>
            <person name="Brown C.T."/>
            <person name="Hug L.A."/>
            <person name="Sharon I."/>
            <person name="Castelle C.J."/>
            <person name="Probst A.J."/>
            <person name="Thomas B.C."/>
            <person name="Singh A."/>
            <person name="Wilkins M.J."/>
            <person name="Karaoz U."/>
            <person name="Brodie E.L."/>
            <person name="Williams K.H."/>
            <person name="Hubbard S.S."/>
            <person name="Banfield J.F."/>
        </authorList>
    </citation>
    <scope>NUCLEOTIDE SEQUENCE [LARGE SCALE GENOMIC DNA]</scope>
</reference>
<dbReference type="GO" id="GO:0005886">
    <property type="term" value="C:plasma membrane"/>
    <property type="evidence" value="ECO:0007669"/>
    <property type="project" value="UniProtKB-SubCell"/>
</dbReference>
<gene>
    <name evidence="8" type="ORF">A2735_01910</name>
</gene>
<dbReference type="STRING" id="1802660.A2735_01910"/>
<dbReference type="InterPro" id="IPR051907">
    <property type="entry name" value="DoxX-like_oxidoreductase"/>
</dbReference>
<organism evidence="8 9">
    <name type="scientific">Candidatus Yanofskybacteria bacterium RIFCSPHIGHO2_01_FULL_41_21</name>
    <dbReference type="NCBI Taxonomy" id="1802660"/>
    <lineage>
        <taxon>Bacteria</taxon>
        <taxon>Candidatus Yanofskyibacteriota</taxon>
    </lineage>
</organism>
<comment type="subcellular location">
    <subcellularLocation>
        <location evidence="1">Cell membrane</location>
        <topology evidence="1">Multi-pass membrane protein</topology>
    </subcellularLocation>
</comment>
<evidence type="ECO:0000313" key="9">
    <source>
        <dbReference type="Proteomes" id="UP000178520"/>
    </source>
</evidence>
<dbReference type="EMBL" id="MGJA01000012">
    <property type="protein sequence ID" value="OGM97467.1"/>
    <property type="molecule type" value="Genomic_DNA"/>
</dbReference>
<proteinExistence type="inferred from homology"/>
<keyword evidence="3" id="KW-1003">Cell membrane</keyword>
<evidence type="ECO:0000256" key="7">
    <source>
        <dbReference type="SAM" id="Phobius"/>
    </source>
</evidence>
<accession>A0A1F8EA19</accession>